<dbReference type="InterPro" id="IPR052026">
    <property type="entry name" value="ExeA_AAA_ATPase_DNA-bind"/>
</dbReference>
<keyword evidence="3" id="KW-1185">Reference proteome</keyword>
<dbReference type="SMART" id="SM00382">
    <property type="entry name" value="AAA"/>
    <property type="match status" value="1"/>
</dbReference>
<proteinExistence type="predicted"/>
<dbReference type="EMBL" id="AWWI01000049">
    <property type="protein sequence ID" value="PIL20982.1"/>
    <property type="molecule type" value="Genomic_DNA"/>
</dbReference>
<accession>A0A2G8RHI2</accession>
<feature type="domain" description="AAA+ ATPase" evidence="1">
    <location>
        <begin position="48"/>
        <end position="190"/>
    </location>
</feature>
<dbReference type="CDD" id="cd00009">
    <property type="entry name" value="AAA"/>
    <property type="match status" value="1"/>
</dbReference>
<dbReference type="AlphaFoldDB" id="A0A2G8RHI2"/>
<protein>
    <recommendedName>
        <fullName evidence="1">AAA+ ATPase domain-containing protein</fullName>
    </recommendedName>
</protein>
<dbReference type="Pfam" id="PF13401">
    <property type="entry name" value="AAA_22"/>
    <property type="match status" value="1"/>
</dbReference>
<evidence type="ECO:0000259" key="1">
    <source>
        <dbReference type="SMART" id="SM00382"/>
    </source>
</evidence>
<name>A0A2G8RHI2_9RHOB</name>
<sequence length="295" mass="33216">MNSTLDIYTAYFKLSERPFSLVPDPDFLFWSDQHKRAYAMLEYGIMTRAPITLITGEVGAGKTTLLHHLLRSIGEDVRIGLIANAHGDRGELLRWVLQSLDQPAGAQDSYVDLFGRFQTFLIAEYAAGRRVILIFDEAQNMSRESLEELRMFTNINANKDELLQLVLVGQPELRDMIHRPDLRQFAQRVSSAFHLSTMDADTVQKYIIHRLMVAGAKTEIFTPEACVLIVAATGGVPRLINQLCDLAMVYAFTRDEQKVTAVTVQQVLDDGVFFPSQTTAAVLVLEQHQKIKADE</sequence>
<comment type="caution">
    <text evidence="2">The sequence shown here is derived from an EMBL/GenBank/DDBJ whole genome shotgun (WGS) entry which is preliminary data.</text>
</comment>
<evidence type="ECO:0000313" key="3">
    <source>
        <dbReference type="Proteomes" id="UP000231259"/>
    </source>
</evidence>
<dbReference type="PANTHER" id="PTHR35894:SF1">
    <property type="entry name" value="PHOSPHORIBULOKINASE _ URIDINE KINASE FAMILY"/>
    <property type="match status" value="1"/>
</dbReference>
<dbReference type="Gene3D" id="3.40.50.300">
    <property type="entry name" value="P-loop containing nucleotide triphosphate hydrolases"/>
    <property type="match status" value="1"/>
</dbReference>
<reference evidence="2 3" key="1">
    <citation type="submission" date="2013-09" db="EMBL/GenBank/DDBJ databases">
        <title>Genome sequencing of Phaeobacter antarcticus sp. nov. SM1211.</title>
        <authorList>
            <person name="Zhang X.-Y."/>
            <person name="Liu C."/>
            <person name="Chen X.-L."/>
            <person name="Xie B.-B."/>
            <person name="Qin Q.-L."/>
            <person name="Rong J.-C."/>
            <person name="Zhang Y.-Z."/>
        </authorList>
    </citation>
    <scope>NUCLEOTIDE SEQUENCE [LARGE SCALE GENOMIC DNA]</scope>
    <source>
        <strain evidence="2 3">SM1211</strain>
    </source>
</reference>
<dbReference type="GO" id="GO:0016887">
    <property type="term" value="F:ATP hydrolysis activity"/>
    <property type="evidence" value="ECO:0007669"/>
    <property type="project" value="InterPro"/>
</dbReference>
<dbReference type="InterPro" id="IPR049945">
    <property type="entry name" value="AAA_22"/>
</dbReference>
<dbReference type="SUPFAM" id="SSF52540">
    <property type="entry name" value="P-loop containing nucleoside triphosphate hydrolases"/>
    <property type="match status" value="1"/>
</dbReference>
<dbReference type="Proteomes" id="UP000231259">
    <property type="component" value="Unassembled WGS sequence"/>
</dbReference>
<dbReference type="OrthoDB" id="7828921at2"/>
<dbReference type="InterPro" id="IPR003593">
    <property type="entry name" value="AAA+_ATPase"/>
</dbReference>
<dbReference type="InterPro" id="IPR027417">
    <property type="entry name" value="P-loop_NTPase"/>
</dbReference>
<dbReference type="PANTHER" id="PTHR35894">
    <property type="entry name" value="GENERAL SECRETION PATHWAY PROTEIN A-RELATED"/>
    <property type="match status" value="1"/>
</dbReference>
<organism evidence="2 3">
    <name type="scientific">Puniceibacterium antarcticum</name>
    <dbReference type="NCBI Taxonomy" id="1206336"/>
    <lineage>
        <taxon>Bacteria</taxon>
        <taxon>Pseudomonadati</taxon>
        <taxon>Pseudomonadota</taxon>
        <taxon>Alphaproteobacteria</taxon>
        <taxon>Rhodobacterales</taxon>
        <taxon>Paracoccaceae</taxon>
        <taxon>Puniceibacterium</taxon>
    </lineage>
</organism>
<dbReference type="RefSeq" id="WP_099910223.1">
    <property type="nucleotide sequence ID" value="NZ_AWWI01000049.1"/>
</dbReference>
<evidence type="ECO:0000313" key="2">
    <source>
        <dbReference type="EMBL" id="PIL20982.1"/>
    </source>
</evidence>
<gene>
    <name evidence="2" type="ORF">P775_06865</name>
</gene>